<evidence type="ECO:0000313" key="4">
    <source>
        <dbReference type="Proteomes" id="UP001168640"/>
    </source>
</evidence>
<dbReference type="RefSeq" id="WP_302908715.1">
    <property type="nucleotide sequence ID" value="NZ_JAUMIS010000001.1"/>
</dbReference>
<dbReference type="Proteomes" id="UP001168640">
    <property type="component" value="Unassembled WGS sequence"/>
</dbReference>
<dbReference type="InterPro" id="IPR029149">
    <property type="entry name" value="Creatin/AminoP/Spt16_N"/>
</dbReference>
<dbReference type="PANTHER" id="PTHR46112:SF2">
    <property type="entry name" value="XAA-PRO AMINOPEPTIDASE P-RELATED"/>
    <property type="match status" value="1"/>
</dbReference>
<dbReference type="Gene3D" id="3.90.230.10">
    <property type="entry name" value="Creatinase/methionine aminopeptidase superfamily"/>
    <property type="match status" value="1"/>
</dbReference>
<dbReference type="Pfam" id="PF01321">
    <property type="entry name" value="Creatinase_N"/>
    <property type="match status" value="1"/>
</dbReference>
<dbReference type="InterPro" id="IPR050659">
    <property type="entry name" value="Peptidase_M24B"/>
</dbReference>
<dbReference type="Gene3D" id="3.40.350.10">
    <property type="entry name" value="Creatinase/prolidase N-terminal domain"/>
    <property type="match status" value="1"/>
</dbReference>
<dbReference type="InterPro" id="IPR000587">
    <property type="entry name" value="Creatinase_N"/>
</dbReference>
<evidence type="ECO:0000313" key="3">
    <source>
        <dbReference type="EMBL" id="MDO3720535.1"/>
    </source>
</evidence>
<proteinExistence type="predicted"/>
<dbReference type="CDD" id="cd01066">
    <property type="entry name" value="APP_MetAP"/>
    <property type="match status" value="1"/>
</dbReference>
<evidence type="ECO:0000259" key="2">
    <source>
        <dbReference type="Pfam" id="PF01321"/>
    </source>
</evidence>
<gene>
    <name evidence="3" type="ORF">QVZ43_02305</name>
</gene>
<sequence length="394" mass="42545">MDFNAYQKALTLLSRGSECPFPPEEYDHRLARVRQLMEADDIDALLLTDSSDIFYLTGYSTFEVSVHIALVVTASSLLLQVPSIEMGPAIVTTRVDNVTGYRWEGIGEVMLPLIDALSDAADTVGIDAWHGSLRLGVVEGLKARLPGVRFVDAGGLVKKVRIVKSEREIAFLRRSASVTAEGLRAAVASVRPGITDNEVAAAGARALLDAGSEFMSMQPIVTTGMRSSVIHTNHKRCPIEPDEPVFLEFGAAWHRYTAPMMQTVIAGKPSAEMQRVFEGCRKVVDTLLTAVKPGNTFESAAQAADRALAPLGDKVFFSGVFGYTVGAQFPPSWVEGSGFIARGGNTTFKPGMVFHLPICLRIPGQWGIGCSETILVTDQGTEVLTDNPWTLTPT</sequence>
<dbReference type="PANTHER" id="PTHR46112">
    <property type="entry name" value="AMINOPEPTIDASE"/>
    <property type="match status" value="1"/>
</dbReference>
<dbReference type="SUPFAM" id="SSF55920">
    <property type="entry name" value="Creatinase/aminopeptidase"/>
    <property type="match status" value="1"/>
</dbReference>
<protein>
    <submittedName>
        <fullName evidence="3">Xaa-Pro peptidase family protein</fullName>
    </submittedName>
</protein>
<dbReference type="SUPFAM" id="SSF53092">
    <property type="entry name" value="Creatinase/prolidase N-terminal domain"/>
    <property type="match status" value="1"/>
</dbReference>
<dbReference type="Pfam" id="PF00557">
    <property type="entry name" value="Peptidase_M24"/>
    <property type="match status" value="1"/>
</dbReference>
<keyword evidence="4" id="KW-1185">Reference proteome</keyword>
<dbReference type="EMBL" id="JAUMIS010000001">
    <property type="protein sequence ID" value="MDO3720535.1"/>
    <property type="molecule type" value="Genomic_DNA"/>
</dbReference>
<evidence type="ECO:0000259" key="1">
    <source>
        <dbReference type="Pfam" id="PF00557"/>
    </source>
</evidence>
<feature type="domain" description="Peptidase M24" evidence="1">
    <location>
        <begin position="172"/>
        <end position="378"/>
    </location>
</feature>
<dbReference type="InterPro" id="IPR000994">
    <property type="entry name" value="Pept_M24"/>
</dbReference>
<accession>A0ABT8VX20</accession>
<reference evidence="3" key="1">
    <citation type="submission" date="2023-07" db="EMBL/GenBank/DDBJ databases">
        <title>Marinobacter sp. chi1 genome sequencing and assembly.</title>
        <authorList>
            <person name="Park S."/>
        </authorList>
    </citation>
    <scope>NUCLEOTIDE SEQUENCE</scope>
    <source>
        <strain evidence="3">Chi1</strain>
    </source>
</reference>
<dbReference type="InterPro" id="IPR036005">
    <property type="entry name" value="Creatinase/aminopeptidase-like"/>
</dbReference>
<comment type="caution">
    <text evidence="3">The sequence shown here is derived from an EMBL/GenBank/DDBJ whole genome shotgun (WGS) entry which is preliminary data.</text>
</comment>
<name>A0ABT8VX20_9GAMM</name>
<feature type="domain" description="Creatinase N-terminal" evidence="2">
    <location>
        <begin position="29"/>
        <end position="163"/>
    </location>
</feature>
<organism evidence="3 4">
    <name type="scientific">Marinobacter suaedae</name>
    <dbReference type="NCBI Taxonomy" id="3057675"/>
    <lineage>
        <taxon>Bacteria</taxon>
        <taxon>Pseudomonadati</taxon>
        <taxon>Pseudomonadota</taxon>
        <taxon>Gammaproteobacteria</taxon>
        <taxon>Pseudomonadales</taxon>
        <taxon>Marinobacteraceae</taxon>
        <taxon>Marinobacter</taxon>
    </lineage>
</organism>